<dbReference type="InterPro" id="IPR003782">
    <property type="entry name" value="SCO1/SenC"/>
</dbReference>
<dbReference type="PANTHER" id="PTHR12151:SF25">
    <property type="entry name" value="LINALOOL DEHYDRATASE_ISOMERASE DOMAIN-CONTAINING PROTEIN"/>
    <property type="match status" value="1"/>
</dbReference>
<organism evidence="8 9">
    <name type="scientific">Candidatus Proximibacter danicus</name>
    <dbReference type="NCBI Taxonomy" id="2954365"/>
    <lineage>
        <taxon>Bacteria</taxon>
        <taxon>Pseudomonadati</taxon>
        <taxon>Pseudomonadota</taxon>
        <taxon>Betaproteobacteria</taxon>
        <taxon>Candidatus Proximibacter</taxon>
    </lineage>
</organism>
<keyword evidence="6" id="KW-0732">Signal</keyword>
<proteinExistence type="inferred from homology"/>
<keyword evidence="2 3" id="KW-0186">Copper</keyword>
<dbReference type="Proteomes" id="UP000886689">
    <property type="component" value="Unassembled WGS sequence"/>
</dbReference>
<keyword evidence="5" id="KW-1133">Transmembrane helix</keyword>
<keyword evidence="5" id="KW-0812">Transmembrane</keyword>
<name>A0A9D7PQN4_9PROT</name>
<feature type="disulfide bond" description="Redox-active" evidence="4">
    <location>
        <begin position="101"/>
        <end position="105"/>
    </location>
</feature>
<evidence type="ECO:0000256" key="5">
    <source>
        <dbReference type="SAM" id="Phobius"/>
    </source>
</evidence>
<feature type="signal peptide" evidence="6">
    <location>
        <begin position="1"/>
        <end position="26"/>
    </location>
</feature>
<keyword evidence="4" id="KW-1015">Disulfide bond</keyword>
<feature type="binding site" evidence="3">
    <location>
        <position position="105"/>
    </location>
    <ligand>
        <name>Cu cation</name>
        <dbReference type="ChEBI" id="CHEBI:23378"/>
    </ligand>
</feature>
<accession>A0A9D7PQN4</accession>
<protein>
    <submittedName>
        <fullName evidence="8">SCO family protein</fullName>
    </submittedName>
</protein>
<gene>
    <name evidence="8" type="ORF">IPL58_03335</name>
</gene>
<evidence type="ECO:0000256" key="6">
    <source>
        <dbReference type="SAM" id="SignalP"/>
    </source>
</evidence>
<feature type="chain" id="PRO_5038779718" evidence="6">
    <location>
        <begin position="27"/>
        <end position="296"/>
    </location>
</feature>
<dbReference type="InterPro" id="IPR036249">
    <property type="entry name" value="Thioredoxin-like_sf"/>
</dbReference>
<evidence type="ECO:0000256" key="2">
    <source>
        <dbReference type="ARBA" id="ARBA00023008"/>
    </source>
</evidence>
<feature type="domain" description="Thioredoxin" evidence="7">
    <location>
        <begin position="63"/>
        <end position="225"/>
    </location>
</feature>
<dbReference type="PROSITE" id="PS51352">
    <property type="entry name" value="THIOREDOXIN_2"/>
    <property type="match status" value="1"/>
</dbReference>
<dbReference type="SUPFAM" id="SSF52833">
    <property type="entry name" value="Thioredoxin-like"/>
    <property type="match status" value="1"/>
</dbReference>
<keyword evidence="5" id="KW-0472">Membrane</keyword>
<evidence type="ECO:0000313" key="9">
    <source>
        <dbReference type="Proteomes" id="UP000886689"/>
    </source>
</evidence>
<evidence type="ECO:0000313" key="8">
    <source>
        <dbReference type="EMBL" id="MBK8523228.1"/>
    </source>
</evidence>
<dbReference type="Gene3D" id="3.40.30.10">
    <property type="entry name" value="Glutaredoxin"/>
    <property type="match status" value="1"/>
</dbReference>
<dbReference type="EMBL" id="JADJUC010000002">
    <property type="protein sequence ID" value="MBK8523228.1"/>
    <property type="molecule type" value="Genomic_DNA"/>
</dbReference>
<evidence type="ECO:0000256" key="4">
    <source>
        <dbReference type="PIRSR" id="PIRSR603782-2"/>
    </source>
</evidence>
<dbReference type="Pfam" id="PF02630">
    <property type="entry name" value="SCO1-SenC"/>
    <property type="match status" value="1"/>
</dbReference>
<feature type="binding site" evidence="3">
    <location>
        <position position="101"/>
    </location>
    <ligand>
        <name>Cu cation</name>
        <dbReference type="ChEBI" id="CHEBI:23378"/>
    </ligand>
</feature>
<reference evidence="8" key="1">
    <citation type="submission" date="2020-10" db="EMBL/GenBank/DDBJ databases">
        <title>Connecting structure to function with the recovery of over 1000 high-quality activated sludge metagenome-assembled genomes encoding full-length rRNA genes using long-read sequencing.</title>
        <authorList>
            <person name="Singleton C.M."/>
            <person name="Petriglieri F."/>
            <person name="Kristensen J.M."/>
            <person name="Kirkegaard R.H."/>
            <person name="Michaelsen T.Y."/>
            <person name="Andersen M.H."/>
            <person name="Karst S.M."/>
            <person name="Dueholm M.S."/>
            <person name="Nielsen P.H."/>
            <person name="Albertsen M."/>
        </authorList>
    </citation>
    <scope>NUCLEOTIDE SEQUENCE</scope>
    <source>
        <strain evidence="8">Hirt_18-Q3-R61-65_BATAC.395</strain>
    </source>
</reference>
<evidence type="ECO:0000256" key="1">
    <source>
        <dbReference type="ARBA" id="ARBA00010996"/>
    </source>
</evidence>
<dbReference type="CDD" id="cd02968">
    <property type="entry name" value="SCO"/>
    <property type="match status" value="1"/>
</dbReference>
<dbReference type="AlphaFoldDB" id="A0A9D7PQN4"/>
<feature type="binding site" evidence="3">
    <location>
        <position position="189"/>
    </location>
    <ligand>
        <name>Cu cation</name>
        <dbReference type="ChEBI" id="CHEBI:23378"/>
    </ligand>
</feature>
<evidence type="ECO:0000259" key="7">
    <source>
        <dbReference type="PROSITE" id="PS51352"/>
    </source>
</evidence>
<keyword evidence="3" id="KW-0479">Metal-binding</keyword>
<evidence type="ECO:0000256" key="3">
    <source>
        <dbReference type="PIRSR" id="PIRSR603782-1"/>
    </source>
</evidence>
<sequence length="296" mass="32834">MPPRLATLLLVIAAHLLALSGASALADETAEKPKLTARPTTSLSTALTLTSLDENSAFERSQAAVGNDLGDFVMLNRDGKPIELRQYRGKPLLVNFVYTACFQVCPTTTRNLQKAVAETVSVMGADRFNIVTIGFNQPFDSPQAMKDFSGRYGLDLPNWEFLSPATALVPAITQHFGFSFVATPAGFDHLNQVTMVDAEGRIVRQVYGEKFTAKDIAEPLKLLITGSAIPPQTSTVKELMERIRILCSVYDPKTGRYRTDYSLYFMMAGFATFLIFLIYLSYNMWKNRRREPPPGN</sequence>
<feature type="transmembrane region" description="Helical" evidence="5">
    <location>
        <begin position="261"/>
        <end position="282"/>
    </location>
</feature>
<dbReference type="GO" id="GO:0046872">
    <property type="term" value="F:metal ion binding"/>
    <property type="evidence" value="ECO:0007669"/>
    <property type="project" value="UniProtKB-KW"/>
</dbReference>
<dbReference type="PANTHER" id="PTHR12151">
    <property type="entry name" value="ELECTRON TRANSPORT PROTIN SCO1/SENC FAMILY MEMBER"/>
    <property type="match status" value="1"/>
</dbReference>
<comment type="similarity">
    <text evidence="1">Belongs to the SCO1/2 family.</text>
</comment>
<dbReference type="InterPro" id="IPR013766">
    <property type="entry name" value="Thioredoxin_domain"/>
</dbReference>
<comment type="caution">
    <text evidence="8">The sequence shown here is derived from an EMBL/GenBank/DDBJ whole genome shotgun (WGS) entry which is preliminary data.</text>
</comment>